<comment type="caution">
    <text evidence="2">The sequence shown here is derived from an EMBL/GenBank/DDBJ whole genome shotgun (WGS) entry which is preliminary data.</text>
</comment>
<keyword evidence="3" id="KW-1185">Reference proteome</keyword>
<dbReference type="RefSeq" id="WP_283224988.1">
    <property type="nucleotide sequence ID" value="NZ_JASGBH010000009.1"/>
</dbReference>
<organism evidence="2 3">
    <name type="scientific">Limnohabitans lacus</name>
    <dbReference type="NCBI Taxonomy" id="3045173"/>
    <lineage>
        <taxon>Bacteria</taxon>
        <taxon>Pseudomonadati</taxon>
        <taxon>Pseudomonadota</taxon>
        <taxon>Betaproteobacteria</taxon>
        <taxon>Burkholderiales</taxon>
        <taxon>Comamonadaceae</taxon>
        <taxon>Limnohabitans</taxon>
    </lineage>
</organism>
<evidence type="ECO:0000313" key="2">
    <source>
        <dbReference type="EMBL" id="MDI9234644.1"/>
    </source>
</evidence>
<proteinExistence type="predicted"/>
<accession>A0ABT6X952</accession>
<reference evidence="2" key="1">
    <citation type="submission" date="2023-05" db="EMBL/GenBank/DDBJ databases">
        <title>Limnohabitans sp. strain HM2-2 Genome sequencing and assembly.</title>
        <authorList>
            <person name="Jung Y."/>
        </authorList>
    </citation>
    <scope>NUCLEOTIDE SEQUENCE</scope>
    <source>
        <strain evidence="2">HM2-2</strain>
    </source>
</reference>
<name>A0ABT6X952_9BURK</name>
<evidence type="ECO:0000256" key="1">
    <source>
        <dbReference type="SAM" id="MobiDB-lite"/>
    </source>
</evidence>
<dbReference type="EMBL" id="JASGBH010000009">
    <property type="protein sequence ID" value="MDI9234644.1"/>
    <property type="molecule type" value="Genomic_DNA"/>
</dbReference>
<gene>
    <name evidence="2" type="ORF">QLQ16_12470</name>
</gene>
<protein>
    <submittedName>
        <fullName evidence="2">HK97 gp10 family phage protein</fullName>
    </submittedName>
</protein>
<sequence>MAKHERFKVEGLAELAKALRELPDRVAKNGLRVSVYAGAKVIRDEARLRAPKAAEVLGPNQPPPGTLRRSVIMKQIPELSSLTRQTFFVTVRHGKKYRKQGKKGNLSQDAWYWRFVEFGTRKMRARPFLRPALEATRPSCRSTSLASMGHITCSAPACKSTPTPERTRRPCICRTRS</sequence>
<evidence type="ECO:0000313" key="3">
    <source>
        <dbReference type="Proteomes" id="UP001431902"/>
    </source>
</evidence>
<feature type="region of interest" description="Disordered" evidence="1">
    <location>
        <begin position="158"/>
        <end position="177"/>
    </location>
</feature>
<dbReference type="NCBIfam" id="TIGR01725">
    <property type="entry name" value="phge_HK97_gp10"/>
    <property type="match status" value="1"/>
</dbReference>
<dbReference type="Pfam" id="PF04883">
    <property type="entry name" value="HK97-gp10_like"/>
    <property type="match status" value="1"/>
</dbReference>
<dbReference type="InterPro" id="IPR010064">
    <property type="entry name" value="HK97-gp10_tail"/>
</dbReference>
<dbReference type="Proteomes" id="UP001431902">
    <property type="component" value="Unassembled WGS sequence"/>
</dbReference>